<gene>
    <name evidence="8" type="ORF">H0267_02715</name>
</gene>
<proteinExistence type="inferred from homology"/>
<dbReference type="AlphaFoldDB" id="A0A931HT36"/>
<evidence type="ECO:0000259" key="6">
    <source>
        <dbReference type="Pfam" id="PF03755"/>
    </source>
</evidence>
<dbReference type="GO" id="GO:0016787">
    <property type="term" value="F:hydrolase activity"/>
    <property type="evidence" value="ECO:0007669"/>
    <property type="project" value="UniProtKB-KW"/>
</dbReference>
<dbReference type="Pfam" id="PF03755">
    <property type="entry name" value="YicC-like_N"/>
    <property type="match status" value="1"/>
</dbReference>
<comment type="similarity">
    <text evidence="5">Belongs to the YicC/YloC family.</text>
</comment>
<keyword evidence="9" id="KW-1185">Reference proteome</keyword>
<accession>A0A931HT36</accession>
<sequence length="293" mass="33903">MVNSMTGYGKGSAAVDDTELHVELRSVNHRFLDISSKMPRSLLFLEDQVKSKLRESLSRGRVDVYVTIEGHGLFDKKVDVDWTVADQYFERLKEMKARYNLTGDLSIDMVSRLENVFSIQEIEEDTNELQQAFQSAFAASLDQLVQMRAQEGKRLLEDLQNRIKTIDTILEKLEERRPEVVQEYKDRIRTRIEEYTQGVIQPDDARILQEVGILAEKGDVTEEITRLHSHTSQFSKTLSKQEPVGRRLDFIVQEMHREVNTIGSKSNDSEVTKWVVDLKSEIEKIKEQVQNVE</sequence>
<reference evidence="8 9" key="1">
    <citation type="journal article" date="2005" name="Int. J. Syst. Evol. Microbiol.">
        <title>Halobacillus yeomjeoni sp. nov., isolated from a marine solar saltern in Korea.</title>
        <authorList>
            <person name="Yoon J.H."/>
            <person name="Kang S.J."/>
            <person name="Lee C.H."/>
            <person name="Oh H.W."/>
            <person name="Oh T.K."/>
        </authorList>
    </citation>
    <scope>NUCLEOTIDE SEQUENCE [LARGE SCALE GENOMIC DNA]</scope>
    <source>
        <strain evidence="8 9">KCTC 3957</strain>
    </source>
</reference>
<evidence type="ECO:0000256" key="4">
    <source>
        <dbReference type="ARBA" id="ARBA00022801"/>
    </source>
</evidence>
<dbReference type="InterPro" id="IPR013527">
    <property type="entry name" value="YicC-like_N"/>
</dbReference>
<dbReference type="InterPro" id="IPR013551">
    <property type="entry name" value="YicC-like_C"/>
</dbReference>
<evidence type="ECO:0000313" key="8">
    <source>
        <dbReference type="EMBL" id="MBH0229117.1"/>
    </source>
</evidence>
<name>A0A931HT36_9BACI</name>
<dbReference type="Pfam" id="PF08340">
    <property type="entry name" value="YicC-like_C"/>
    <property type="match status" value="1"/>
</dbReference>
<organism evidence="8 9">
    <name type="scientific">Halobacillus yeomjeoni</name>
    <dbReference type="NCBI Taxonomy" id="311194"/>
    <lineage>
        <taxon>Bacteria</taxon>
        <taxon>Bacillati</taxon>
        <taxon>Bacillota</taxon>
        <taxon>Bacilli</taxon>
        <taxon>Bacillales</taxon>
        <taxon>Bacillaceae</taxon>
        <taxon>Halobacillus</taxon>
    </lineage>
</organism>
<protein>
    <submittedName>
        <fullName evidence="8">YicC family protein</fullName>
    </submittedName>
</protein>
<evidence type="ECO:0000256" key="2">
    <source>
        <dbReference type="ARBA" id="ARBA00022722"/>
    </source>
</evidence>
<feature type="domain" description="Endoribonuclease YicC-like N-terminal" evidence="6">
    <location>
        <begin position="2"/>
        <end position="155"/>
    </location>
</feature>
<evidence type="ECO:0000256" key="1">
    <source>
        <dbReference type="ARBA" id="ARBA00001968"/>
    </source>
</evidence>
<feature type="domain" description="Endoribonuclease YicC-like C-terminal" evidence="7">
    <location>
        <begin position="174"/>
        <end position="293"/>
    </location>
</feature>
<dbReference type="RefSeq" id="WP_197315748.1">
    <property type="nucleotide sequence ID" value="NZ_JADZSC010000001.1"/>
</dbReference>
<keyword evidence="3" id="KW-0255">Endonuclease</keyword>
<evidence type="ECO:0000313" key="9">
    <source>
        <dbReference type="Proteomes" id="UP000614490"/>
    </source>
</evidence>
<dbReference type="NCBIfam" id="TIGR00255">
    <property type="entry name" value="YicC/YloC family endoribonuclease"/>
    <property type="match status" value="1"/>
</dbReference>
<keyword evidence="4" id="KW-0378">Hydrolase</keyword>
<comment type="cofactor">
    <cofactor evidence="1">
        <name>a divalent metal cation</name>
        <dbReference type="ChEBI" id="CHEBI:60240"/>
    </cofactor>
</comment>
<dbReference type="EMBL" id="JADZSC010000001">
    <property type="protein sequence ID" value="MBH0229117.1"/>
    <property type="molecule type" value="Genomic_DNA"/>
</dbReference>
<evidence type="ECO:0000256" key="3">
    <source>
        <dbReference type="ARBA" id="ARBA00022759"/>
    </source>
</evidence>
<dbReference type="PANTHER" id="PTHR30636">
    <property type="entry name" value="UPF0701 PROTEIN YICC"/>
    <property type="match status" value="1"/>
</dbReference>
<dbReference type="GO" id="GO:0004521">
    <property type="term" value="F:RNA endonuclease activity"/>
    <property type="evidence" value="ECO:0007669"/>
    <property type="project" value="InterPro"/>
</dbReference>
<dbReference type="PANTHER" id="PTHR30636:SF3">
    <property type="entry name" value="UPF0701 PROTEIN YICC"/>
    <property type="match status" value="1"/>
</dbReference>
<comment type="caution">
    <text evidence="8">The sequence shown here is derived from an EMBL/GenBank/DDBJ whole genome shotgun (WGS) entry which is preliminary data.</text>
</comment>
<evidence type="ECO:0000259" key="7">
    <source>
        <dbReference type="Pfam" id="PF08340"/>
    </source>
</evidence>
<keyword evidence="2" id="KW-0540">Nuclease</keyword>
<dbReference type="InterPro" id="IPR005229">
    <property type="entry name" value="YicC/YloC-like"/>
</dbReference>
<evidence type="ECO:0000256" key="5">
    <source>
        <dbReference type="ARBA" id="ARBA00035648"/>
    </source>
</evidence>
<dbReference type="Proteomes" id="UP000614490">
    <property type="component" value="Unassembled WGS sequence"/>
</dbReference>